<evidence type="ECO:0000256" key="5">
    <source>
        <dbReference type="ARBA" id="ARBA00022771"/>
    </source>
</evidence>
<dbReference type="SMART" id="SM00355">
    <property type="entry name" value="ZnF_C2H2"/>
    <property type="match status" value="4"/>
</dbReference>
<dbReference type="FunFam" id="3.30.160.60:FF:001442">
    <property type="entry name" value="zinc finger protein 696"/>
    <property type="match status" value="1"/>
</dbReference>
<comment type="similarity">
    <text evidence="2">Belongs to the krueppel C2H2-type zinc-finger protein family.</text>
</comment>
<evidence type="ECO:0000256" key="3">
    <source>
        <dbReference type="ARBA" id="ARBA00022723"/>
    </source>
</evidence>
<keyword evidence="4" id="KW-0677">Repeat</keyword>
<keyword evidence="9" id="KW-0804">Transcription</keyword>
<dbReference type="FunFam" id="3.30.160.60:FF:000448">
    <property type="entry name" value="RE1-silencing transcription factor A"/>
    <property type="match status" value="1"/>
</dbReference>
<evidence type="ECO:0000256" key="2">
    <source>
        <dbReference type="ARBA" id="ARBA00006991"/>
    </source>
</evidence>
<reference evidence="13" key="2">
    <citation type="submission" date="2015-06" db="UniProtKB">
        <authorList>
            <consortium name="EnsemblMetazoa"/>
        </authorList>
    </citation>
    <scope>IDENTIFICATION</scope>
</reference>
<dbReference type="AlphaFoldDB" id="T1GZ30"/>
<keyword evidence="8" id="KW-0238">DNA-binding</keyword>
<dbReference type="InterPro" id="IPR013087">
    <property type="entry name" value="Znf_C2H2_type"/>
</dbReference>
<proteinExistence type="inferred from homology"/>
<evidence type="ECO:0000256" key="1">
    <source>
        <dbReference type="ARBA" id="ARBA00004123"/>
    </source>
</evidence>
<dbReference type="InterPro" id="IPR027756">
    <property type="entry name" value="Ovo-like"/>
</dbReference>
<keyword evidence="3" id="KW-0479">Metal-binding</keyword>
<dbReference type="FunFam" id="3.30.160.60:FF:001156">
    <property type="entry name" value="Zinc finger protein 407"/>
    <property type="match status" value="1"/>
</dbReference>
<evidence type="ECO:0000259" key="12">
    <source>
        <dbReference type="PROSITE" id="PS50157"/>
    </source>
</evidence>
<evidence type="ECO:0000256" key="9">
    <source>
        <dbReference type="ARBA" id="ARBA00023163"/>
    </source>
</evidence>
<feature type="domain" description="C2H2-type" evidence="12">
    <location>
        <begin position="58"/>
        <end position="85"/>
    </location>
</feature>
<comment type="subcellular location">
    <subcellularLocation>
        <location evidence="1">Nucleus</location>
    </subcellularLocation>
</comment>
<organism evidence="13 14">
    <name type="scientific">Megaselia scalaris</name>
    <name type="common">Humpbacked fly</name>
    <name type="synonym">Phora scalaris</name>
    <dbReference type="NCBI Taxonomy" id="36166"/>
    <lineage>
        <taxon>Eukaryota</taxon>
        <taxon>Metazoa</taxon>
        <taxon>Ecdysozoa</taxon>
        <taxon>Arthropoda</taxon>
        <taxon>Hexapoda</taxon>
        <taxon>Insecta</taxon>
        <taxon>Pterygota</taxon>
        <taxon>Neoptera</taxon>
        <taxon>Endopterygota</taxon>
        <taxon>Diptera</taxon>
        <taxon>Brachycera</taxon>
        <taxon>Muscomorpha</taxon>
        <taxon>Platypezoidea</taxon>
        <taxon>Phoridae</taxon>
        <taxon>Megaseliini</taxon>
        <taxon>Megaselia</taxon>
    </lineage>
</organism>
<dbReference type="OMA" id="ERTHECT"/>
<dbReference type="PROSITE" id="PS50157">
    <property type="entry name" value="ZINC_FINGER_C2H2_2"/>
    <property type="match status" value="4"/>
</dbReference>
<feature type="domain" description="C2H2-type" evidence="12">
    <location>
        <begin position="86"/>
        <end position="113"/>
    </location>
</feature>
<keyword evidence="10" id="KW-0539">Nucleus</keyword>
<dbReference type="GO" id="GO:0009913">
    <property type="term" value="P:epidermal cell differentiation"/>
    <property type="evidence" value="ECO:0007669"/>
    <property type="project" value="TreeGrafter"/>
</dbReference>
<dbReference type="FunFam" id="3.30.160.60:FF:001498">
    <property type="entry name" value="Zinc finger protein 404"/>
    <property type="match status" value="1"/>
</dbReference>
<evidence type="ECO:0000256" key="10">
    <source>
        <dbReference type="ARBA" id="ARBA00023242"/>
    </source>
</evidence>
<dbReference type="EMBL" id="CAQQ02030049">
    <property type="status" value="NOT_ANNOTATED_CDS"/>
    <property type="molecule type" value="Genomic_DNA"/>
</dbReference>
<name>T1GZ30_MEGSC</name>
<dbReference type="GO" id="GO:0005634">
    <property type="term" value="C:nucleus"/>
    <property type="evidence" value="ECO:0007669"/>
    <property type="project" value="UniProtKB-SubCell"/>
</dbReference>
<dbReference type="Proteomes" id="UP000015102">
    <property type="component" value="Unassembled WGS sequence"/>
</dbReference>
<feature type="domain" description="C2H2-type" evidence="12">
    <location>
        <begin position="114"/>
        <end position="141"/>
    </location>
</feature>
<evidence type="ECO:0000256" key="11">
    <source>
        <dbReference type="PROSITE-ProRule" id="PRU00042"/>
    </source>
</evidence>
<dbReference type="GO" id="GO:0008270">
    <property type="term" value="F:zinc ion binding"/>
    <property type="evidence" value="ECO:0007669"/>
    <property type="project" value="UniProtKB-KW"/>
</dbReference>
<dbReference type="STRING" id="36166.T1GZ30"/>
<dbReference type="PANTHER" id="PTHR10032">
    <property type="entry name" value="ZINC FINGER PROTEIN WITH KRAB AND SCAN DOMAINS"/>
    <property type="match status" value="1"/>
</dbReference>
<dbReference type="InterPro" id="IPR036236">
    <property type="entry name" value="Znf_C2H2_sf"/>
</dbReference>
<dbReference type="PANTHER" id="PTHR10032:SF272">
    <property type="entry name" value="OVO-LIKE ZINC FINGER 1A-RELATED"/>
    <property type="match status" value="1"/>
</dbReference>
<evidence type="ECO:0000256" key="4">
    <source>
        <dbReference type="ARBA" id="ARBA00022737"/>
    </source>
</evidence>
<dbReference type="HOGENOM" id="CLU_1220907_0_0_1"/>
<evidence type="ECO:0000313" key="14">
    <source>
        <dbReference type="Proteomes" id="UP000015102"/>
    </source>
</evidence>
<reference evidence="14" key="1">
    <citation type="submission" date="2013-02" db="EMBL/GenBank/DDBJ databases">
        <authorList>
            <person name="Hughes D."/>
        </authorList>
    </citation>
    <scope>NUCLEOTIDE SEQUENCE</scope>
    <source>
        <strain>Durham</strain>
        <strain evidence="14">NC isolate 2 -- Noor lab</strain>
    </source>
</reference>
<dbReference type="SUPFAM" id="SSF57667">
    <property type="entry name" value="beta-beta-alpha zinc fingers"/>
    <property type="match status" value="3"/>
</dbReference>
<keyword evidence="14" id="KW-1185">Reference proteome</keyword>
<evidence type="ECO:0000256" key="6">
    <source>
        <dbReference type="ARBA" id="ARBA00022833"/>
    </source>
</evidence>
<keyword evidence="5 11" id="KW-0863">Zinc-finger</keyword>
<dbReference type="EnsemblMetazoa" id="MESCA009122-RA">
    <property type="protein sequence ID" value="MESCA009122-PA"/>
    <property type="gene ID" value="MESCA009122"/>
</dbReference>
<accession>T1GZ30</accession>
<dbReference type="Gene3D" id="3.30.160.60">
    <property type="entry name" value="Classic Zinc Finger"/>
    <property type="match status" value="4"/>
</dbReference>
<keyword evidence="6" id="KW-0862">Zinc</keyword>
<dbReference type="GO" id="GO:0000981">
    <property type="term" value="F:DNA-binding transcription factor activity, RNA polymerase II-specific"/>
    <property type="evidence" value="ECO:0007669"/>
    <property type="project" value="TreeGrafter"/>
</dbReference>
<dbReference type="GO" id="GO:0000978">
    <property type="term" value="F:RNA polymerase II cis-regulatory region sequence-specific DNA binding"/>
    <property type="evidence" value="ECO:0007669"/>
    <property type="project" value="TreeGrafter"/>
</dbReference>
<evidence type="ECO:0000256" key="7">
    <source>
        <dbReference type="ARBA" id="ARBA00023015"/>
    </source>
</evidence>
<evidence type="ECO:0000256" key="8">
    <source>
        <dbReference type="ARBA" id="ARBA00023125"/>
    </source>
</evidence>
<keyword evidence="7" id="KW-0805">Transcription regulation</keyword>
<dbReference type="Pfam" id="PF00096">
    <property type="entry name" value="zf-C2H2"/>
    <property type="match status" value="4"/>
</dbReference>
<dbReference type="PROSITE" id="PS00028">
    <property type="entry name" value="ZINC_FINGER_C2H2_1"/>
    <property type="match status" value="4"/>
</dbReference>
<sequence length="227" mass="26687">MYRVFQGFATVGNLDRHMKNHSTDAERRFQCKQCDKTFTQMTNLLRHIQTVHSGLRPFECEVCHKTFTQQGNLQRHQLTHTGEKPFKCKRCGRAFSQRINLKKHSMAHQGFRPYKCELCEMSFVQKPNLTKHMMTHSMKQDDVENIIVEEYPEEYEEDMVEGAQVEHSMVYKEEKDEITGNEATMEMIIEPGKYNYGNVYFQTVGSNYVIPHPSYEVINEEQVKTSD</sequence>
<protein>
    <recommendedName>
        <fullName evidence="12">C2H2-type domain-containing protein</fullName>
    </recommendedName>
</protein>
<feature type="domain" description="C2H2-type" evidence="12">
    <location>
        <begin position="29"/>
        <end position="57"/>
    </location>
</feature>
<evidence type="ECO:0000313" key="13">
    <source>
        <dbReference type="EnsemblMetazoa" id="MESCA009122-PA"/>
    </source>
</evidence>